<feature type="region of interest" description="Disordered" evidence="1">
    <location>
        <begin position="377"/>
        <end position="459"/>
    </location>
</feature>
<proteinExistence type="predicted"/>
<name>A0A9P3FZB4_9APHY</name>
<accession>A0A9P3FZB4</accession>
<feature type="region of interest" description="Disordered" evidence="1">
    <location>
        <begin position="497"/>
        <end position="630"/>
    </location>
</feature>
<dbReference type="Proteomes" id="UP000703269">
    <property type="component" value="Unassembled WGS sequence"/>
</dbReference>
<feature type="region of interest" description="Disordered" evidence="1">
    <location>
        <begin position="199"/>
        <end position="242"/>
    </location>
</feature>
<feature type="region of interest" description="Disordered" evidence="1">
    <location>
        <begin position="1278"/>
        <end position="1342"/>
    </location>
</feature>
<dbReference type="EMBL" id="BPQB01000002">
    <property type="protein sequence ID" value="GJE85336.1"/>
    <property type="molecule type" value="Genomic_DNA"/>
</dbReference>
<gene>
    <name evidence="2" type="ORF">PsYK624_014150</name>
</gene>
<feature type="compositionally biased region" description="Low complexity" evidence="1">
    <location>
        <begin position="563"/>
        <end position="573"/>
    </location>
</feature>
<keyword evidence="3" id="KW-1185">Reference proteome</keyword>
<feature type="compositionally biased region" description="Low complexity" evidence="1">
    <location>
        <begin position="1004"/>
        <end position="1025"/>
    </location>
</feature>
<protein>
    <submittedName>
        <fullName evidence="2">Uncharacterized protein</fullName>
    </submittedName>
</protein>
<feature type="region of interest" description="Disordered" evidence="1">
    <location>
        <begin position="1"/>
        <end position="186"/>
    </location>
</feature>
<organism evidence="2 3">
    <name type="scientific">Phanerochaete sordida</name>
    <dbReference type="NCBI Taxonomy" id="48140"/>
    <lineage>
        <taxon>Eukaryota</taxon>
        <taxon>Fungi</taxon>
        <taxon>Dikarya</taxon>
        <taxon>Basidiomycota</taxon>
        <taxon>Agaricomycotina</taxon>
        <taxon>Agaricomycetes</taxon>
        <taxon>Polyporales</taxon>
        <taxon>Phanerochaetaceae</taxon>
        <taxon>Phanerochaete</taxon>
    </lineage>
</organism>
<feature type="compositionally biased region" description="Pro residues" evidence="1">
    <location>
        <begin position="1297"/>
        <end position="1313"/>
    </location>
</feature>
<feature type="compositionally biased region" description="Low complexity" evidence="1">
    <location>
        <begin position="719"/>
        <end position="729"/>
    </location>
</feature>
<feature type="compositionally biased region" description="Basic and acidic residues" evidence="1">
    <location>
        <begin position="914"/>
        <end position="929"/>
    </location>
</feature>
<sequence>MSRLGIFASRAGPSKPGPSSPLNREDEDPDDDWYIPYNGPIEQPPKNNHDAGSRDSWGEMLHEVLSEEEDEGRRGAGASPRDARQSHAASAPEQDRSRGRAVSNASRQTKSTGAADSRRNTNARAPHLRQNPQQRRPTMSFVNPDQLGGVGDTPTPIERTAPHTFPPAPEQRENSAPSSRRTSLASIFTFGRRKSLRMSASADNLARERAQSSAQPEPPLPTATPRSTIGRARANTTLPDATRGRMSHEDEYYNSYYATLLATPGRENGPASEPSSLRSHPYAYPFPQPETAEPQSAPAAVDKGKGRLVVPRINFLDARTSKVPAYLKPSPRNSLLKASMSTPNLKGRQRWLAAETWCDAIILPRPRFALKLEATEATSGRIVSPPPSPVLPGNSDESGHARPGPAAQHAAMTRARSMSRVGASPPPPKQEPAPTPPPAEASTSRNLRPPRPKSWAWDDLALPSPVPSLAKVLEEGRQLEEERKVWQASAGKSYLDRRANNVSRARSKSIGAPRNRPRPRSRSGERKAFEALAEKTLLGNQTRPPTIHVRSASGSKASHHTHSQSQTQSATAHGTFQSMASRPFSRSGTGSRTMRSHAHSNSVGNTVSTARSDEVPSAAGGGSSNGHSRNHSFGKSAFKIVVSTANSAAAFCGLTSPTGEKGLVTPLDENPGTMDNGFQTTGTRNIRLQDQMRAEQARSPGSDHLLVIAPNSPTGMVNPNSSSPTPSGMSGSGEVGIAILPPDDSSRQYRGREPIRIPAHPYAQGSGYAPHPVLSTSPESYTPSSPTRANRAVEEPHVNMHRQPVQVHPYAQAHPYATPTRPRPPNLSIPLNDTLYAELSPGHVREVNPEDIRYSPEIPPPTVVTGKQSLQQLRGAAHPYAEESKRTSELVFGDVLMRTMRRPSIDSGIGTSDYGEHEREVDWRDRTTEPEADAVEDIVRIHGASGSRGDVRSTDTRPSPYTVNSGGMQSNHTVASSPIGHVNPPTFRRMATDGSGSGSGRGSLGPRLGHSSGSSPGMVSHDSSPPLSPRPLDDTPDDLERFRNLFYRPSNSNSSESMAHAADRPGVGSRRPSGSIPFDVSSRSTRSGLSTLARQLSEDLEDLRNLYTSQDSEDVSSDEPRMWGRRHGGLTGPRSDDLHDEPPNMVLARFNTSSSHRSGYDSPVRLPIDTSFVAPTTNIPEDVESSRASSVFEMSPLHNEDRPQELLRVGSIEAVSTPPVIYTPQRHSHDVSLIGHSAPTDEADAGSDTRRDSEFLDPRLLLSARSTLLSQLSPVTRSSYMTSNTDTSRMSGLSDFPAPPTDVSPSSLAPPAPLRIVREPSLATFGRQDSASSEYGPIGEAL</sequence>
<evidence type="ECO:0000313" key="2">
    <source>
        <dbReference type="EMBL" id="GJE85336.1"/>
    </source>
</evidence>
<feature type="compositionally biased region" description="Polar residues" evidence="1">
    <location>
        <begin position="1278"/>
        <end position="1291"/>
    </location>
</feature>
<feature type="region of interest" description="Disordered" evidence="1">
    <location>
        <begin position="710"/>
        <end position="731"/>
    </location>
</feature>
<feature type="region of interest" description="Disordered" evidence="1">
    <location>
        <begin position="904"/>
        <end position="1089"/>
    </location>
</feature>
<feature type="compositionally biased region" description="Pro residues" evidence="1">
    <location>
        <begin position="424"/>
        <end position="439"/>
    </location>
</feature>
<feature type="compositionally biased region" description="Polar residues" evidence="1">
    <location>
        <begin position="174"/>
        <end position="186"/>
    </location>
</feature>
<reference evidence="2 3" key="1">
    <citation type="submission" date="2021-08" db="EMBL/GenBank/DDBJ databases">
        <title>Draft Genome Sequence of Phanerochaete sordida strain YK-624.</title>
        <authorList>
            <person name="Mori T."/>
            <person name="Dohra H."/>
            <person name="Suzuki T."/>
            <person name="Kawagishi H."/>
            <person name="Hirai H."/>
        </authorList>
    </citation>
    <scope>NUCLEOTIDE SEQUENCE [LARGE SCALE GENOMIC DNA]</scope>
    <source>
        <strain evidence="2 3">YK-624</strain>
    </source>
</reference>
<evidence type="ECO:0000313" key="3">
    <source>
        <dbReference type="Proteomes" id="UP000703269"/>
    </source>
</evidence>
<feature type="compositionally biased region" description="Polar residues" evidence="1">
    <location>
        <begin position="956"/>
        <end position="976"/>
    </location>
</feature>
<comment type="caution">
    <text evidence="2">The sequence shown here is derived from an EMBL/GenBank/DDBJ whole genome shotgun (WGS) entry which is preliminary data.</text>
</comment>
<dbReference type="OrthoDB" id="3228777at2759"/>
<feature type="compositionally biased region" description="Basic and acidic residues" evidence="1">
    <location>
        <begin position="47"/>
        <end position="65"/>
    </location>
</feature>
<feature type="compositionally biased region" description="Polar residues" evidence="1">
    <location>
        <begin position="130"/>
        <end position="143"/>
    </location>
</feature>
<feature type="compositionally biased region" description="Polar residues" evidence="1">
    <location>
        <begin position="599"/>
        <end position="610"/>
    </location>
</feature>
<feature type="region of interest" description="Disordered" evidence="1">
    <location>
        <begin position="1105"/>
        <end position="1141"/>
    </location>
</feature>
<feature type="compositionally biased region" description="Basic and acidic residues" evidence="1">
    <location>
        <begin position="522"/>
        <end position="533"/>
    </location>
</feature>
<feature type="compositionally biased region" description="Polar residues" evidence="1">
    <location>
        <begin position="103"/>
        <end position="114"/>
    </location>
</feature>
<feature type="region of interest" description="Disordered" evidence="1">
    <location>
        <begin position="264"/>
        <end position="303"/>
    </location>
</feature>
<evidence type="ECO:0000256" key="1">
    <source>
        <dbReference type="SAM" id="MobiDB-lite"/>
    </source>
</evidence>